<feature type="signal peptide" evidence="1">
    <location>
        <begin position="1"/>
        <end position="29"/>
    </location>
</feature>
<name>A0A927YNK3_9FIRM</name>
<organism evidence="2 3">
    <name type="scientific">Pseudobutyrivibrio ruminis</name>
    <dbReference type="NCBI Taxonomy" id="46206"/>
    <lineage>
        <taxon>Bacteria</taxon>
        <taxon>Bacillati</taxon>
        <taxon>Bacillota</taxon>
        <taxon>Clostridia</taxon>
        <taxon>Lachnospirales</taxon>
        <taxon>Lachnospiraceae</taxon>
        <taxon>Pseudobutyrivibrio</taxon>
    </lineage>
</organism>
<evidence type="ECO:0000313" key="3">
    <source>
        <dbReference type="Proteomes" id="UP000766246"/>
    </source>
</evidence>
<evidence type="ECO:0000313" key="2">
    <source>
        <dbReference type="EMBL" id="MBE5920924.1"/>
    </source>
</evidence>
<protein>
    <submittedName>
        <fullName evidence="2">Uncharacterized protein</fullName>
    </submittedName>
</protein>
<gene>
    <name evidence="2" type="ORF">E7272_13940</name>
</gene>
<feature type="chain" id="PRO_5036735143" evidence="1">
    <location>
        <begin position="30"/>
        <end position="229"/>
    </location>
</feature>
<reference evidence="2" key="1">
    <citation type="submission" date="2019-04" db="EMBL/GenBank/DDBJ databases">
        <title>Evolution of Biomass-Degrading Anaerobic Consortia Revealed by Metagenomics.</title>
        <authorList>
            <person name="Peng X."/>
        </authorList>
    </citation>
    <scope>NUCLEOTIDE SEQUENCE</scope>
    <source>
        <strain evidence="2">SIG311</strain>
    </source>
</reference>
<evidence type="ECO:0000256" key="1">
    <source>
        <dbReference type="SAM" id="SignalP"/>
    </source>
</evidence>
<sequence>MKLRKSFVALLLVGVLVLPFMCNSLTAEAKTKSRENTTAEVYNQVAVQAIPTQDGLVAVFVTNNSTVTIDDLELTIEYLDANGVTIDVDTDGHDMILPGTTVVSRMDTPDTGYTSTKVTYTIKLGCYKQYENHAAGVVVESNPGADGVIVKITNNSGVNLDEVEYNVVLLKGDQFVTICYPNDIYDLAAGATATEKERVYNNQTYKSYVYGADYDSILVVLNQAHTFGF</sequence>
<dbReference type="Proteomes" id="UP000766246">
    <property type="component" value="Unassembled WGS sequence"/>
</dbReference>
<dbReference type="EMBL" id="SVER01000063">
    <property type="protein sequence ID" value="MBE5920924.1"/>
    <property type="molecule type" value="Genomic_DNA"/>
</dbReference>
<comment type="caution">
    <text evidence="2">The sequence shown here is derived from an EMBL/GenBank/DDBJ whole genome shotgun (WGS) entry which is preliminary data.</text>
</comment>
<dbReference type="AlphaFoldDB" id="A0A927YNK3"/>
<accession>A0A927YNK3</accession>
<proteinExistence type="predicted"/>
<keyword evidence="1" id="KW-0732">Signal</keyword>